<dbReference type="GO" id="GO:0005576">
    <property type="term" value="C:extracellular region"/>
    <property type="evidence" value="ECO:0007669"/>
    <property type="project" value="UniProtKB-SubCell"/>
</dbReference>
<comment type="caution">
    <text evidence="4">The sequence shown here is derived from an EMBL/GenBank/DDBJ whole genome shotgun (WGS) entry which is preliminary data.</text>
</comment>
<protein>
    <recommendedName>
        <fullName evidence="3">Expansin-like CBD domain-containing protein</fullName>
    </recommendedName>
</protein>
<dbReference type="PRINTS" id="PR00829">
    <property type="entry name" value="LOLP1ALLERGN"/>
</dbReference>
<dbReference type="Pfam" id="PF01357">
    <property type="entry name" value="Expansin_C"/>
    <property type="match status" value="1"/>
</dbReference>
<evidence type="ECO:0000256" key="1">
    <source>
        <dbReference type="ARBA" id="ARBA00004613"/>
    </source>
</evidence>
<dbReference type="PANTHER" id="PTHR31692">
    <property type="entry name" value="EXPANSIN-B3"/>
    <property type="match status" value="1"/>
</dbReference>
<keyword evidence="2" id="KW-0964">Secreted</keyword>
<dbReference type="Gene3D" id="2.60.40.760">
    <property type="entry name" value="Expansin, cellulose-binding-like domain"/>
    <property type="match status" value="1"/>
</dbReference>
<evidence type="ECO:0000313" key="4">
    <source>
        <dbReference type="EMBL" id="KAI5430552.1"/>
    </source>
</evidence>
<dbReference type="InterPro" id="IPR005795">
    <property type="entry name" value="LolPI"/>
</dbReference>
<evidence type="ECO:0000313" key="5">
    <source>
        <dbReference type="Proteomes" id="UP001058974"/>
    </source>
</evidence>
<dbReference type="Gramene" id="Psat03G0494400-T1">
    <property type="protein sequence ID" value="KAI5430552.1"/>
    <property type="gene ID" value="KIW84_034944"/>
</dbReference>
<reference evidence="4 5" key="1">
    <citation type="journal article" date="2022" name="Nat. Genet.">
        <title>Improved pea reference genome and pan-genome highlight genomic features and evolutionary characteristics.</title>
        <authorList>
            <person name="Yang T."/>
            <person name="Liu R."/>
            <person name="Luo Y."/>
            <person name="Hu S."/>
            <person name="Wang D."/>
            <person name="Wang C."/>
            <person name="Pandey M.K."/>
            <person name="Ge S."/>
            <person name="Xu Q."/>
            <person name="Li N."/>
            <person name="Li G."/>
            <person name="Huang Y."/>
            <person name="Saxena R.K."/>
            <person name="Ji Y."/>
            <person name="Li M."/>
            <person name="Yan X."/>
            <person name="He Y."/>
            <person name="Liu Y."/>
            <person name="Wang X."/>
            <person name="Xiang C."/>
            <person name="Varshney R.K."/>
            <person name="Ding H."/>
            <person name="Gao S."/>
            <person name="Zong X."/>
        </authorList>
    </citation>
    <scope>NUCLEOTIDE SEQUENCE [LARGE SCALE GENOMIC DNA]</scope>
    <source>
        <strain evidence="4 5">cv. Zhongwan 6</strain>
    </source>
</reference>
<dbReference type="AlphaFoldDB" id="A0A9D5B022"/>
<dbReference type="EMBL" id="JAMSHJ010000003">
    <property type="protein sequence ID" value="KAI5430552.1"/>
    <property type="molecule type" value="Genomic_DNA"/>
</dbReference>
<proteinExistence type="predicted"/>
<gene>
    <name evidence="4" type="ORF">KIW84_034944</name>
</gene>
<feature type="domain" description="Expansin-like CBD" evidence="3">
    <location>
        <begin position="51"/>
        <end position="87"/>
    </location>
</feature>
<organism evidence="4 5">
    <name type="scientific">Pisum sativum</name>
    <name type="common">Garden pea</name>
    <name type="synonym">Lathyrus oleraceus</name>
    <dbReference type="NCBI Taxonomy" id="3888"/>
    <lineage>
        <taxon>Eukaryota</taxon>
        <taxon>Viridiplantae</taxon>
        <taxon>Streptophyta</taxon>
        <taxon>Embryophyta</taxon>
        <taxon>Tracheophyta</taxon>
        <taxon>Spermatophyta</taxon>
        <taxon>Magnoliopsida</taxon>
        <taxon>eudicotyledons</taxon>
        <taxon>Gunneridae</taxon>
        <taxon>Pentapetalae</taxon>
        <taxon>rosids</taxon>
        <taxon>fabids</taxon>
        <taxon>Fabales</taxon>
        <taxon>Fabaceae</taxon>
        <taxon>Papilionoideae</taxon>
        <taxon>50 kb inversion clade</taxon>
        <taxon>NPAAA clade</taxon>
        <taxon>Hologalegina</taxon>
        <taxon>IRL clade</taxon>
        <taxon>Fabeae</taxon>
        <taxon>Lathyrus</taxon>
    </lineage>
</organism>
<dbReference type="InterPro" id="IPR007117">
    <property type="entry name" value="Expansin_CBD"/>
</dbReference>
<dbReference type="SUPFAM" id="SSF49590">
    <property type="entry name" value="PHL pollen allergen"/>
    <property type="match status" value="1"/>
</dbReference>
<dbReference type="PANTHER" id="PTHR31692:SF129">
    <property type="entry name" value="EXPANSIN-LIKE PROTEIN B1"/>
    <property type="match status" value="1"/>
</dbReference>
<evidence type="ECO:0000256" key="2">
    <source>
        <dbReference type="ARBA" id="ARBA00022525"/>
    </source>
</evidence>
<evidence type="ECO:0000259" key="3">
    <source>
        <dbReference type="PROSITE" id="PS50843"/>
    </source>
</evidence>
<keyword evidence="5" id="KW-1185">Reference proteome</keyword>
<dbReference type="Proteomes" id="UP001058974">
    <property type="component" value="Chromosome 3"/>
</dbReference>
<accession>A0A9D5B022</accession>
<dbReference type="PROSITE" id="PS50843">
    <property type="entry name" value="EXPANSIN_CBD"/>
    <property type="match status" value="1"/>
</dbReference>
<comment type="subcellular location">
    <subcellularLocation>
        <location evidence="1">Secreted</location>
    </subcellularLocation>
</comment>
<dbReference type="InterPro" id="IPR036749">
    <property type="entry name" value="Expansin_CBD_sf"/>
</dbReference>
<name>A0A9D5B022_PEA</name>
<sequence length="98" mass="10893">MATWYGPPEGDGSEANLSSKKAKDVALVIRVACNYPGVSITFRVDPGSNQQYFAIVIEYEDGDGDLKTIELKEGLDSANWEAMQRSWVQFGNLTKEHH</sequence>